<feature type="transmembrane region" description="Helical" evidence="5">
    <location>
        <begin position="165"/>
        <end position="187"/>
    </location>
</feature>
<dbReference type="InterPro" id="IPR052556">
    <property type="entry name" value="PolySynth_Transporter"/>
</dbReference>
<evidence type="ECO:0000313" key="7">
    <source>
        <dbReference type="Proteomes" id="UP000286104"/>
    </source>
</evidence>
<feature type="transmembrane region" description="Helical" evidence="5">
    <location>
        <begin position="247"/>
        <end position="266"/>
    </location>
</feature>
<feature type="transmembrane region" description="Helical" evidence="5">
    <location>
        <begin position="378"/>
        <end position="395"/>
    </location>
</feature>
<evidence type="ECO:0000313" key="6">
    <source>
        <dbReference type="EMBL" id="RHC38902.1"/>
    </source>
</evidence>
<feature type="transmembrane region" description="Helical" evidence="5">
    <location>
        <begin position="42"/>
        <end position="60"/>
    </location>
</feature>
<comment type="subcellular location">
    <subcellularLocation>
        <location evidence="1">Membrane</location>
        <topology evidence="1">Multi-pass membrane protein</topology>
    </subcellularLocation>
</comment>
<proteinExistence type="predicted"/>
<comment type="caution">
    <text evidence="6">The sequence shown here is derived from an EMBL/GenBank/DDBJ whole genome shotgun (WGS) entry which is preliminary data.</text>
</comment>
<protein>
    <submittedName>
        <fullName evidence="6">Flippase</fullName>
    </submittedName>
</protein>
<organism evidence="6 7">
    <name type="scientific">Agathobacter rectalis</name>
    <dbReference type="NCBI Taxonomy" id="39491"/>
    <lineage>
        <taxon>Bacteria</taxon>
        <taxon>Bacillati</taxon>
        <taxon>Bacillota</taxon>
        <taxon>Clostridia</taxon>
        <taxon>Lachnospirales</taxon>
        <taxon>Lachnospiraceae</taxon>
        <taxon>Agathobacter</taxon>
    </lineage>
</organism>
<dbReference type="GO" id="GO:0016020">
    <property type="term" value="C:membrane"/>
    <property type="evidence" value="ECO:0007669"/>
    <property type="project" value="UniProtKB-SubCell"/>
</dbReference>
<accession>A0A414A0H3</accession>
<dbReference type="Pfam" id="PF01943">
    <property type="entry name" value="Polysacc_synt"/>
    <property type="match status" value="1"/>
</dbReference>
<feature type="transmembrane region" description="Helical" evidence="5">
    <location>
        <begin position="416"/>
        <end position="433"/>
    </location>
</feature>
<dbReference type="Proteomes" id="UP000286104">
    <property type="component" value="Unassembled WGS sequence"/>
</dbReference>
<feature type="transmembrane region" description="Helical" evidence="5">
    <location>
        <begin position="12"/>
        <end position="30"/>
    </location>
</feature>
<dbReference type="InterPro" id="IPR002797">
    <property type="entry name" value="Polysacc_synth"/>
</dbReference>
<feature type="transmembrane region" description="Helical" evidence="5">
    <location>
        <begin position="353"/>
        <end position="372"/>
    </location>
</feature>
<reference evidence="6 7" key="1">
    <citation type="submission" date="2018-08" db="EMBL/GenBank/DDBJ databases">
        <title>A genome reference for cultivated species of the human gut microbiota.</title>
        <authorList>
            <person name="Zou Y."/>
            <person name="Xue W."/>
            <person name="Luo G."/>
        </authorList>
    </citation>
    <scope>NUCLEOTIDE SEQUENCE [LARGE SCALE GENOMIC DNA]</scope>
    <source>
        <strain evidence="6 7">AM36-3AA</strain>
    </source>
</reference>
<sequence>MSSLKKNFAYQTAYQLLIILLPFLTSPYLSRVIGPEGLGEYSYTYSIAYYFSLFVMLGINNHGTREIAKVRDDVKKRSEKFWNLYLIQFFMGFAIIGLYIYTQIICKRDNLLSIIQLIYVISSMFDINWFFFGLENFRVTVTRNFIVKILTVVSIFIFVQDKNDVGIYTAIMAIGFLISQLMIWPFALKELVAVKIDKKYLKSNIKPMIVLFIPVIAASIFKYMDKIMLGYLCSKRELGFYDNSEKIMAIPTGLITAIGTVMLPRITNMMKNEKNTELVMTYFKNSLVGSMMVASALAFGLAAIAPTFAPWFWGNDFSECGILITVISASILFLSWANVFRTQYLIPKNMDGVFVRATIYGAFINFIINYILIKPMGAMGTVIGTVVAEFTVAFYQTIKCRRKLQIGIYIKEIIPYVIIGFIMFCIVYMLSFIDINTTMLLLIEISVGMIIYIILSVIYLKIVKKIDAIKSLLNILNKRN</sequence>
<feature type="transmembrane region" description="Helical" evidence="5">
    <location>
        <begin position="208"/>
        <end position="224"/>
    </location>
</feature>
<keyword evidence="3 5" id="KW-1133">Transmembrane helix</keyword>
<name>A0A414A0H3_9FIRM</name>
<feature type="transmembrane region" description="Helical" evidence="5">
    <location>
        <begin position="114"/>
        <end position="134"/>
    </location>
</feature>
<dbReference type="RefSeq" id="WP_118390105.1">
    <property type="nucleotide sequence ID" value="NZ_QSHU01000011.1"/>
</dbReference>
<evidence type="ECO:0000256" key="1">
    <source>
        <dbReference type="ARBA" id="ARBA00004141"/>
    </source>
</evidence>
<dbReference type="EMBL" id="QSHU01000011">
    <property type="protein sequence ID" value="RHC38902.1"/>
    <property type="molecule type" value="Genomic_DNA"/>
</dbReference>
<evidence type="ECO:0000256" key="3">
    <source>
        <dbReference type="ARBA" id="ARBA00022989"/>
    </source>
</evidence>
<keyword evidence="4 5" id="KW-0472">Membrane</keyword>
<dbReference type="PANTHER" id="PTHR43424:SF1">
    <property type="entry name" value="LOCUS PUTATIVE PROTEIN 1-RELATED"/>
    <property type="match status" value="1"/>
</dbReference>
<dbReference type="PANTHER" id="PTHR43424">
    <property type="entry name" value="LOCUS PUTATIVE PROTEIN 1-RELATED"/>
    <property type="match status" value="1"/>
</dbReference>
<feature type="transmembrane region" description="Helical" evidence="5">
    <location>
        <begin position="81"/>
        <end position="102"/>
    </location>
</feature>
<feature type="transmembrane region" description="Helical" evidence="5">
    <location>
        <begin position="141"/>
        <end position="159"/>
    </location>
</feature>
<evidence type="ECO:0000256" key="4">
    <source>
        <dbReference type="ARBA" id="ARBA00023136"/>
    </source>
</evidence>
<gene>
    <name evidence="6" type="ORF">DW848_09060</name>
</gene>
<feature type="transmembrane region" description="Helical" evidence="5">
    <location>
        <begin position="287"/>
        <end position="309"/>
    </location>
</feature>
<feature type="transmembrane region" description="Helical" evidence="5">
    <location>
        <begin position="321"/>
        <end position="341"/>
    </location>
</feature>
<feature type="transmembrane region" description="Helical" evidence="5">
    <location>
        <begin position="439"/>
        <end position="460"/>
    </location>
</feature>
<evidence type="ECO:0000256" key="2">
    <source>
        <dbReference type="ARBA" id="ARBA00022692"/>
    </source>
</evidence>
<keyword evidence="2 5" id="KW-0812">Transmembrane</keyword>
<dbReference type="AlphaFoldDB" id="A0A414A0H3"/>
<evidence type="ECO:0000256" key="5">
    <source>
        <dbReference type="SAM" id="Phobius"/>
    </source>
</evidence>